<dbReference type="RefSeq" id="WP_116184397.1">
    <property type="nucleotide sequence ID" value="NZ_QTJX01000002.1"/>
</dbReference>
<reference evidence="1 2" key="1">
    <citation type="submission" date="2018-08" db="EMBL/GenBank/DDBJ databases">
        <title>Muricauda nanhaiensis sp. nov., isolated from seawater of the South China Sea.</title>
        <authorList>
            <person name="Dang Y."/>
        </authorList>
    </citation>
    <scope>NUCLEOTIDE SEQUENCE [LARGE SCALE GENOMIC DNA]</scope>
    <source>
        <strain evidence="1 2">SM1704</strain>
    </source>
</reference>
<proteinExistence type="predicted"/>
<accession>A0A371JQJ4</accession>
<protein>
    <submittedName>
        <fullName evidence="1">Uncharacterized protein</fullName>
    </submittedName>
</protein>
<dbReference type="Proteomes" id="UP000261828">
    <property type="component" value="Unassembled WGS sequence"/>
</dbReference>
<organism evidence="1 2">
    <name type="scientific">Flagellimonas nanhaiensis</name>
    <dbReference type="NCBI Taxonomy" id="2292706"/>
    <lineage>
        <taxon>Bacteria</taxon>
        <taxon>Pseudomonadati</taxon>
        <taxon>Bacteroidota</taxon>
        <taxon>Flavobacteriia</taxon>
        <taxon>Flavobacteriales</taxon>
        <taxon>Flavobacteriaceae</taxon>
        <taxon>Flagellimonas</taxon>
    </lineage>
</organism>
<dbReference type="AlphaFoldDB" id="A0A371JQJ4"/>
<keyword evidence="2" id="KW-1185">Reference proteome</keyword>
<dbReference type="EMBL" id="QTJX01000002">
    <property type="protein sequence ID" value="RDY59784.1"/>
    <property type="molecule type" value="Genomic_DNA"/>
</dbReference>
<dbReference type="OrthoDB" id="1190112at2"/>
<sequence>MRAIVIPILLGVLCLMGCGKEDAPECDSCIIQNQRVKFCDNGDGTYSMSSMGETEFLTYEELEKWGVNFEELKEMTCAADDIIFK</sequence>
<evidence type="ECO:0000313" key="2">
    <source>
        <dbReference type="Proteomes" id="UP000261828"/>
    </source>
</evidence>
<comment type="caution">
    <text evidence="1">The sequence shown here is derived from an EMBL/GenBank/DDBJ whole genome shotgun (WGS) entry which is preliminary data.</text>
</comment>
<name>A0A371JQJ4_9FLAO</name>
<evidence type="ECO:0000313" key="1">
    <source>
        <dbReference type="EMBL" id="RDY59784.1"/>
    </source>
</evidence>
<gene>
    <name evidence="1" type="ORF">DX873_10505</name>
</gene>